<dbReference type="Proteomes" id="UP001199750">
    <property type="component" value="Unassembled WGS sequence"/>
</dbReference>
<evidence type="ECO:0000256" key="3">
    <source>
        <dbReference type="ARBA" id="ARBA00022719"/>
    </source>
</evidence>
<evidence type="ECO:0000259" key="12">
    <source>
        <dbReference type="PROSITE" id="PS51379"/>
    </source>
</evidence>
<sequence length="158" mass="18382">MRSTQEYFSSFFNGLGSLLKGMSITLREFFTPKTTEKYPENRATLKMFDRFRGELTMPHNERNEHHCVACGICEMNCPNDTIRVESEMVTTEDGKKKKVLVRYLYDHGSCLYCQLCVRSCPHQAITFIPTYEHAVFTREKLVLQLNHEGSRLETKNEA</sequence>
<feature type="domain" description="4Fe-4S ferredoxin-type" evidence="12">
    <location>
        <begin position="101"/>
        <end position="130"/>
    </location>
</feature>
<dbReference type="RefSeq" id="WP_013611697.1">
    <property type="nucleotide sequence ID" value="NZ_BAABYK010000001.1"/>
</dbReference>
<reference evidence="18 19" key="1">
    <citation type="submission" date="2018-08" db="EMBL/GenBank/DDBJ databases">
        <title>A genome reference for cultivated species of the human gut microbiota.</title>
        <authorList>
            <person name="Zou Y."/>
            <person name="Xue W."/>
            <person name="Luo G."/>
        </authorList>
    </citation>
    <scope>NUCLEOTIDE SEQUENCE [LARGE SCALE GENOMIC DNA]</scope>
    <source>
        <strain evidence="16 18">AF14-6AC</strain>
        <strain evidence="15 19">AF16-14</strain>
        <strain evidence="17 20">OF03-11</strain>
    </source>
</reference>
<dbReference type="EMBL" id="JAKNDN010000025">
    <property type="protein sequence ID" value="MCG4960811.1"/>
    <property type="molecule type" value="Genomic_DNA"/>
</dbReference>
<reference evidence="14" key="3">
    <citation type="submission" date="2023-01" db="EMBL/GenBank/DDBJ databases">
        <title>Human gut microbiome strain richness.</title>
        <authorList>
            <person name="Chen-Liaw A."/>
        </authorList>
    </citation>
    <scope>NUCLEOTIDE SEQUENCE</scope>
    <source>
        <strain evidence="14">RTP21484st1_B7_RTP21484_190118</strain>
    </source>
</reference>
<keyword evidence="7" id="KW-0408">Iron</keyword>
<dbReference type="PROSITE" id="PS00198">
    <property type="entry name" value="4FE4S_FER_1"/>
    <property type="match status" value="1"/>
</dbReference>
<dbReference type="Pfam" id="PF12838">
    <property type="entry name" value="Fer4_7"/>
    <property type="match status" value="1"/>
</dbReference>
<dbReference type="PANTHER" id="PTHR10849">
    <property type="entry name" value="NADH DEHYDROGENASE UBIQUINONE IRON-SULFUR PROTEIN 8, MITOCHONDRIAL"/>
    <property type="match status" value="1"/>
</dbReference>
<dbReference type="EMBL" id="QSCO01000008">
    <property type="protein sequence ID" value="RGY07500.1"/>
    <property type="molecule type" value="Genomic_DNA"/>
</dbReference>
<dbReference type="GO" id="GO:0048038">
    <property type="term" value="F:quinone binding"/>
    <property type="evidence" value="ECO:0007669"/>
    <property type="project" value="UniProtKB-KW"/>
</dbReference>
<evidence type="ECO:0000313" key="17">
    <source>
        <dbReference type="EMBL" id="RGY07500.1"/>
    </source>
</evidence>
<dbReference type="GO" id="GO:0016651">
    <property type="term" value="F:oxidoreductase activity, acting on NAD(P)H"/>
    <property type="evidence" value="ECO:0007669"/>
    <property type="project" value="InterPro"/>
</dbReference>
<keyword evidence="6" id="KW-1278">Translocase</keyword>
<dbReference type="OMA" id="GICANTC"/>
<dbReference type="EMBL" id="QRYW01000047">
    <property type="protein sequence ID" value="RGV19665.1"/>
    <property type="molecule type" value="Genomic_DNA"/>
</dbReference>
<keyword evidence="4" id="KW-0479">Metal-binding</keyword>
<dbReference type="Gene3D" id="3.30.70.3270">
    <property type="match status" value="1"/>
</dbReference>
<dbReference type="InterPro" id="IPR010226">
    <property type="entry name" value="NADH_quinone_OxRdtase_chainI"/>
</dbReference>
<dbReference type="EMBL" id="QRYC01000008">
    <property type="protein sequence ID" value="RGU56815.1"/>
    <property type="molecule type" value="Genomic_DNA"/>
</dbReference>
<keyword evidence="3" id="KW-0874">Quinone</keyword>
<evidence type="ECO:0000313" key="16">
    <source>
        <dbReference type="EMBL" id="RGV19665.1"/>
    </source>
</evidence>
<dbReference type="GeneID" id="61274684"/>
<feature type="domain" description="4Fe-4S ferredoxin-type" evidence="12">
    <location>
        <begin position="58"/>
        <end position="87"/>
    </location>
</feature>
<proteinExistence type="predicted"/>
<evidence type="ECO:0000256" key="5">
    <source>
        <dbReference type="ARBA" id="ARBA00022737"/>
    </source>
</evidence>
<gene>
    <name evidence="16" type="ORF">DWW24_17785</name>
    <name evidence="15" type="ORF">DWW57_08080</name>
    <name evidence="17" type="ORF">DXA53_07550</name>
    <name evidence="13" type="ORF">L0P03_13255</name>
    <name evidence="14" type="ORF">PN645_13275</name>
</gene>
<accession>A0A1Y4A7F0</accession>
<evidence type="ECO:0000256" key="9">
    <source>
        <dbReference type="ARBA" id="ARBA00023027"/>
    </source>
</evidence>
<dbReference type="InterPro" id="IPR017896">
    <property type="entry name" value="4Fe4S_Fe-S-bd"/>
</dbReference>
<keyword evidence="10" id="KW-0830">Ubiquinone</keyword>
<organism evidence="16 18">
    <name type="scientific">Odoribacter splanchnicus</name>
    <dbReference type="NCBI Taxonomy" id="28118"/>
    <lineage>
        <taxon>Bacteria</taxon>
        <taxon>Pseudomonadati</taxon>
        <taxon>Bacteroidota</taxon>
        <taxon>Bacteroidia</taxon>
        <taxon>Bacteroidales</taxon>
        <taxon>Odoribacteraceae</taxon>
        <taxon>Odoribacter</taxon>
    </lineage>
</organism>
<dbReference type="GO" id="GO:0051539">
    <property type="term" value="F:4 iron, 4 sulfur cluster binding"/>
    <property type="evidence" value="ECO:0007669"/>
    <property type="project" value="UniProtKB-KW"/>
</dbReference>
<keyword evidence="2" id="KW-0004">4Fe-4S</keyword>
<evidence type="ECO:0000313" key="18">
    <source>
        <dbReference type="Proteomes" id="UP000283426"/>
    </source>
</evidence>
<evidence type="ECO:0000256" key="2">
    <source>
        <dbReference type="ARBA" id="ARBA00022485"/>
    </source>
</evidence>
<keyword evidence="5" id="KW-0677">Repeat</keyword>
<dbReference type="InterPro" id="IPR017900">
    <property type="entry name" value="4Fe4S_Fe_S_CS"/>
</dbReference>
<evidence type="ECO:0000313" key="14">
    <source>
        <dbReference type="EMBL" id="MDB9223971.1"/>
    </source>
</evidence>
<evidence type="ECO:0000256" key="8">
    <source>
        <dbReference type="ARBA" id="ARBA00023014"/>
    </source>
</evidence>
<evidence type="ECO:0000313" key="19">
    <source>
        <dbReference type="Proteomes" id="UP000284243"/>
    </source>
</evidence>
<dbReference type="Proteomes" id="UP000284434">
    <property type="component" value="Unassembled WGS sequence"/>
</dbReference>
<evidence type="ECO:0000313" key="15">
    <source>
        <dbReference type="EMBL" id="RGU56815.1"/>
    </source>
</evidence>
<dbReference type="Proteomes" id="UP000284243">
    <property type="component" value="Unassembled WGS sequence"/>
</dbReference>
<comment type="caution">
    <text evidence="16">The sequence shown here is derived from an EMBL/GenBank/DDBJ whole genome shotgun (WGS) entry which is preliminary data.</text>
</comment>
<evidence type="ECO:0000256" key="4">
    <source>
        <dbReference type="ARBA" id="ARBA00022723"/>
    </source>
</evidence>
<reference evidence="13" key="2">
    <citation type="submission" date="2022-01" db="EMBL/GenBank/DDBJ databases">
        <title>Collection of gut derived symbiotic bacterial strains cultured from healthy donors.</title>
        <authorList>
            <person name="Lin H."/>
            <person name="Kohout C."/>
            <person name="Waligurski E."/>
            <person name="Pamer E.G."/>
        </authorList>
    </citation>
    <scope>NUCLEOTIDE SEQUENCE</scope>
    <source>
        <strain evidence="13">DFI.1.149</strain>
    </source>
</reference>
<evidence type="ECO:0000256" key="7">
    <source>
        <dbReference type="ARBA" id="ARBA00023004"/>
    </source>
</evidence>
<evidence type="ECO:0000256" key="1">
    <source>
        <dbReference type="ARBA" id="ARBA00022475"/>
    </source>
</evidence>
<protein>
    <submittedName>
        <fullName evidence="13">4Fe-4S binding protein</fullName>
    </submittedName>
    <submittedName>
        <fullName evidence="16">4Fe-4S dicluster domain-containing protein</fullName>
    </submittedName>
</protein>
<evidence type="ECO:0000256" key="6">
    <source>
        <dbReference type="ARBA" id="ARBA00022967"/>
    </source>
</evidence>
<evidence type="ECO:0000313" key="20">
    <source>
        <dbReference type="Proteomes" id="UP000284434"/>
    </source>
</evidence>
<dbReference type="SUPFAM" id="SSF54862">
    <property type="entry name" value="4Fe-4S ferredoxins"/>
    <property type="match status" value="1"/>
</dbReference>
<name>A0A1Y4A7F0_9BACT</name>
<evidence type="ECO:0000313" key="13">
    <source>
        <dbReference type="EMBL" id="MCG4960811.1"/>
    </source>
</evidence>
<dbReference type="AlphaFoldDB" id="A0A1Y4A7F0"/>
<keyword evidence="8" id="KW-0411">Iron-sulfur</keyword>
<dbReference type="Proteomes" id="UP000283426">
    <property type="component" value="Unassembled WGS sequence"/>
</dbReference>
<dbReference type="PANTHER" id="PTHR10849:SF24">
    <property type="entry name" value="NADH-QUINONE OXIDOREDUCTASE SUBUNIT I 2"/>
    <property type="match status" value="1"/>
</dbReference>
<dbReference type="GO" id="GO:0046872">
    <property type="term" value="F:metal ion binding"/>
    <property type="evidence" value="ECO:0007669"/>
    <property type="project" value="UniProtKB-KW"/>
</dbReference>
<dbReference type="Proteomes" id="UP001212263">
    <property type="component" value="Unassembled WGS sequence"/>
</dbReference>
<evidence type="ECO:0000256" key="11">
    <source>
        <dbReference type="ARBA" id="ARBA00023136"/>
    </source>
</evidence>
<dbReference type="PROSITE" id="PS51379">
    <property type="entry name" value="4FE4S_FER_2"/>
    <property type="match status" value="2"/>
</dbReference>
<keyword evidence="1" id="KW-1003">Cell membrane</keyword>
<dbReference type="GO" id="GO:0016020">
    <property type="term" value="C:membrane"/>
    <property type="evidence" value="ECO:0007669"/>
    <property type="project" value="InterPro"/>
</dbReference>
<keyword evidence="9" id="KW-0520">NAD</keyword>
<dbReference type="EMBL" id="JAQMRD010000018">
    <property type="protein sequence ID" value="MDB9223971.1"/>
    <property type="molecule type" value="Genomic_DNA"/>
</dbReference>
<evidence type="ECO:0000256" key="10">
    <source>
        <dbReference type="ARBA" id="ARBA00023075"/>
    </source>
</evidence>
<keyword evidence="11" id="KW-0472">Membrane</keyword>